<accession>A0A8H6RND9</accession>
<feature type="region of interest" description="Disordered" evidence="1">
    <location>
        <begin position="1"/>
        <end position="30"/>
    </location>
</feature>
<dbReference type="InterPro" id="IPR036047">
    <property type="entry name" value="F-box-like_dom_sf"/>
</dbReference>
<proteinExistence type="predicted"/>
<evidence type="ECO:0000256" key="1">
    <source>
        <dbReference type="SAM" id="MobiDB-lite"/>
    </source>
</evidence>
<dbReference type="InterPro" id="IPR001810">
    <property type="entry name" value="F-box_dom"/>
</dbReference>
<dbReference type="EMBL" id="JABCIY010000090">
    <property type="protein sequence ID" value="KAF7193281.1"/>
    <property type="molecule type" value="Genomic_DNA"/>
</dbReference>
<feature type="compositionally biased region" description="Basic residues" evidence="1">
    <location>
        <begin position="1"/>
        <end position="22"/>
    </location>
</feature>
<dbReference type="OrthoDB" id="3800738at2759"/>
<comment type="caution">
    <text evidence="3">The sequence shown here is derived from an EMBL/GenBank/DDBJ whole genome shotgun (WGS) entry which is preliminary data.</text>
</comment>
<dbReference type="CDD" id="cd09917">
    <property type="entry name" value="F-box_SF"/>
    <property type="match status" value="1"/>
</dbReference>
<dbReference type="Proteomes" id="UP000660729">
    <property type="component" value="Unassembled WGS sequence"/>
</dbReference>
<dbReference type="AlphaFoldDB" id="A0A8H6RND9"/>
<dbReference type="Pfam" id="PF00646">
    <property type="entry name" value="F-box"/>
    <property type="match status" value="1"/>
</dbReference>
<keyword evidence="4" id="KW-1185">Reference proteome</keyword>
<feature type="domain" description="F-box" evidence="2">
    <location>
        <begin position="57"/>
        <end position="90"/>
    </location>
</feature>
<organism evidence="3 4">
    <name type="scientific">Pseudocercospora fuligena</name>
    <dbReference type="NCBI Taxonomy" id="685502"/>
    <lineage>
        <taxon>Eukaryota</taxon>
        <taxon>Fungi</taxon>
        <taxon>Dikarya</taxon>
        <taxon>Ascomycota</taxon>
        <taxon>Pezizomycotina</taxon>
        <taxon>Dothideomycetes</taxon>
        <taxon>Dothideomycetidae</taxon>
        <taxon>Mycosphaerellales</taxon>
        <taxon>Mycosphaerellaceae</taxon>
        <taxon>Pseudocercospora</taxon>
    </lineage>
</organism>
<evidence type="ECO:0000313" key="3">
    <source>
        <dbReference type="EMBL" id="KAF7193281.1"/>
    </source>
</evidence>
<sequence>MAKSQRHKRIASKKAKKSHHQAKAKELNAPKQWTRNPSWRFCEEPKATFEQVLNTFELLENVLAYLPTHDLLHAQEVCFKMHSTIVQSPRLRKKLFLQSDYS</sequence>
<evidence type="ECO:0000313" key="4">
    <source>
        <dbReference type="Proteomes" id="UP000660729"/>
    </source>
</evidence>
<reference evidence="3" key="1">
    <citation type="submission" date="2020-04" db="EMBL/GenBank/DDBJ databases">
        <title>Draft genome resource of the tomato pathogen Pseudocercospora fuligena.</title>
        <authorList>
            <person name="Zaccaron A."/>
        </authorList>
    </citation>
    <scope>NUCLEOTIDE SEQUENCE</scope>
    <source>
        <strain evidence="3">PF001</strain>
    </source>
</reference>
<name>A0A8H6RND9_9PEZI</name>
<gene>
    <name evidence="3" type="ORF">HII31_05375</name>
</gene>
<evidence type="ECO:0000259" key="2">
    <source>
        <dbReference type="Pfam" id="PF00646"/>
    </source>
</evidence>
<dbReference type="SUPFAM" id="SSF81383">
    <property type="entry name" value="F-box domain"/>
    <property type="match status" value="1"/>
</dbReference>
<protein>
    <recommendedName>
        <fullName evidence="2">F-box domain-containing protein</fullName>
    </recommendedName>
</protein>